<evidence type="ECO:0000256" key="3">
    <source>
        <dbReference type="ARBA" id="ARBA00022729"/>
    </source>
</evidence>
<dbReference type="STRING" id="1814289.SAMN05216410_0256"/>
<evidence type="ECO:0000313" key="8">
    <source>
        <dbReference type="Proteomes" id="UP000199039"/>
    </source>
</evidence>
<keyword evidence="8" id="KW-1185">Reference proteome</keyword>
<evidence type="ECO:0000259" key="6">
    <source>
        <dbReference type="SMART" id="SM00062"/>
    </source>
</evidence>
<reference evidence="7 8" key="1">
    <citation type="submission" date="2016-09" db="EMBL/GenBank/DDBJ databases">
        <authorList>
            <person name="Capua I."/>
            <person name="De Benedictis P."/>
            <person name="Joannis T."/>
            <person name="Lombin L.H."/>
            <person name="Cattoli G."/>
        </authorList>
    </citation>
    <scope>NUCLEOTIDE SEQUENCE [LARGE SCALE GENOMIC DNA]</scope>
    <source>
        <strain evidence="7 8">ISLP-3</strain>
    </source>
</reference>
<evidence type="ECO:0000313" key="7">
    <source>
        <dbReference type="EMBL" id="SDD84205.1"/>
    </source>
</evidence>
<proteinExistence type="inferred from homology"/>
<dbReference type="PROSITE" id="PS01039">
    <property type="entry name" value="SBP_BACTERIAL_3"/>
    <property type="match status" value="1"/>
</dbReference>
<dbReference type="PANTHER" id="PTHR35936:SF17">
    <property type="entry name" value="ARGININE-BINDING EXTRACELLULAR PROTEIN ARTP"/>
    <property type="match status" value="1"/>
</dbReference>
<dbReference type="GO" id="GO:0030313">
    <property type="term" value="C:cell envelope"/>
    <property type="evidence" value="ECO:0007669"/>
    <property type="project" value="UniProtKB-SubCell"/>
</dbReference>
<evidence type="ECO:0000256" key="4">
    <source>
        <dbReference type="RuleBase" id="RU003744"/>
    </source>
</evidence>
<dbReference type="Gene3D" id="3.40.190.10">
    <property type="entry name" value="Periplasmic binding protein-like II"/>
    <property type="match status" value="2"/>
</dbReference>
<accession>A0A1G6Y3J9</accession>
<name>A0A1G6Y3J9_9MICO</name>
<dbReference type="AlphaFoldDB" id="A0A1G6Y3J9"/>
<sequence>MRRFPFVAAAATLTLLLAGCGSGDSPSSGTSSAGAVSFDPTSIAKDATIAALVPESVASTGKLVVGSDTTYAPAEYIGTDGQTPEGYDVDLAKAIGAVLGLKTEVQTASFTGIIPAIGSKYDIGMSSFTITPEREGQVNMVQYFSAGEAYAVAKGNPKKVNGADLCGLTVGVETGTVEDEELDALVAKCAADGKDAITPLKYDKQSDVTTALVGGKADIMYADSPIIAYAVEQTGGQIEQLGDVFSGASQGIVVSKDDQALTEAVQQAVQKLIDSGDYLKILTAWGNEVGAVKTAELNPSVS</sequence>
<dbReference type="InterPro" id="IPR018313">
    <property type="entry name" value="SBP_3_CS"/>
</dbReference>
<dbReference type="Proteomes" id="UP000199039">
    <property type="component" value="Unassembled WGS sequence"/>
</dbReference>
<dbReference type="SMART" id="SM00062">
    <property type="entry name" value="PBPb"/>
    <property type="match status" value="1"/>
</dbReference>
<dbReference type="RefSeq" id="WP_093186863.1">
    <property type="nucleotide sequence ID" value="NZ_FMYH01000013.1"/>
</dbReference>
<dbReference type="PANTHER" id="PTHR35936">
    <property type="entry name" value="MEMBRANE-BOUND LYTIC MUREIN TRANSGLYCOSYLASE F"/>
    <property type="match status" value="1"/>
</dbReference>
<keyword evidence="3 5" id="KW-0732">Signal</keyword>
<evidence type="ECO:0000256" key="1">
    <source>
        <dbReference type="ARBA" id="ARBA00004196"/>
    </source>
</evidence>
<evidence type="ECO:0000256" key="5">
    <source>
        <dbReference type="SAM" id="SignalP"/>
    </source>
</evidence>
<evidence type="ECO:0000256" key="2">
    <source>
        <dbReference type="ARBA" id="ARBA00010333"/>
    </source>
</evidence>
<comment type="subcellular location">
    <subcellularLocation>
        <location evidence="1">Cell envelope</location>
    </subcellularLocation>
</comment>
<feature type="domain" description="Solute-binding protein family 3/N-terminal" evidence="6">
    <location>
        <begin position="62"/>
        <end position="289"/>
    </location>
</feature>
<feature type="chain" id="PRO_5011649138" evidence="5">
    <location>
        <begin position="24"/>
        <end position="302"/>
    </location>
</feature>
<dbReference type="Pfam" id="PF00497">
    <property type="entry name" value="SBP_bac_3"/>
    <property type="match status" value="1"/>
</dbReference>
<dbReference type="OrthoDB" id="4633994at2"/>
<gene>
    <name evidence="7" type="ORF">SAMN05216410_0256</name>
</gene>
<comment type="similarity">
    <text evidence="2 4">Belongs to the bacterial solute-binding protein 3 family.</text>
</comment>
<dbReference type="PROSITE" id="PS51257">
    <property type="entry name" value="PROKAR_LIPOPROTEIN"/>
    <property type="match status" value="1"/>
</dbReference>
<dbReference type="EMBL" id="FMYH01000013">
    <property type="protein sequence ID" value="SDD84205.1"/>
    <property type="molecule type" value="Genomic_DNA"/>
</dbReference>
<protein>
    <submittedName>
        <fullName evidence="7">Amino acid ABC transporter substrate-binding protein, PAAT family</fullName>
    </submittedName>
</protein>
<feature type="signal peptide" evidence="5">
    <location>
        <begin position="1"/>
        <end position="23"/>
    </location>
</feature>
<organism evidence="7 8">
    <name type="scientific">Sanguibacter gelidistatuariae</name>
    <dbReference type="NCBI Taxonomy" id="1814289"/>
    <lineage>
        <taxon>Bacteria</taxon>
        <taxon>Bacillati</taxon>
        <taxon>Actinomycetota</taxon>
        <taxon>Actinomycetes</taxon>
        <taxon>Micrococcales</taxon>
        <taxon>Sanguibacteraceae</taxon>
        <taxon>Sanguibacter</taxon>
    </lineage>
</organism>
<dbReference type="CDD" id="cd01004">
    <property type="entry name" value="PBP2_MidA_like"/>
    <property type="match status" value="1"/>
</dbReference>
<dbReference type="InterPro" id="IPR001638">
    <property type="entry name" value="Solute-binding_3/MltF_N"/>
</dbReference>
<dbReference type="SUPFAM" id="SSF53850">
    <property type="entry name" value="Periplasmic binding protein-like II"/>
    <property type="match status" value="1"/>
</dbReference>